<dbReference type="GO" id="GO:0097602">
    <property type="term" value="F:cullin family protein binding"/>
    <property type="evidence" value="ECO:0007669"/>
    <property type="project" value="TreeGrafter"/>
</dbReference>
<dbReference type="InterPro" id="IPR008530">
    <property type="entry name" value="CCDC22"/>
</dbReference>
<evidence type="ECO:0000259" key="4">
    <source>
        <dbReference type="Pfam" id="PF05667"/>
    </source>
</evidence>
<keyword evidence="3" id="KW-0175">Coiled coil</keyword>
<comment type="similarity">
    <text evidence="1">Belongs to the CCDC22 family.</text>
</comment>
<evidence type="ECO:0000313" key="6">
    <source>
        <dbReference type="EMBL" id="CAH0385554.1"/>
    </source>
</evidence>
<reference evidence="6" key="1">
    <citation type="submission" date="2021-12" db="EMBL/GenBank/DDBJ databases">
        <authorList>
            <person name="King R."/>
        </authorList>
    </citation>
    <scope>NUCLEOTIDE SEQUENCE</scope>
</reference>
<organism evidence="6 7">
    <name type="scientific">Bemisia tabaci</name>
    <name type="common">Sweetpotato whitefly</name>
    <name type="synonym">Aleurodes tabaci</name>
    <dbReference type="NCBI Taxonomy" id="7038"/>
    <lineage>
        <taxon>Eukaryota</taxon>
        <taxon>Metazoa</taxon>
        <taxon>Ecdysozoa</taxon>
        <taxon>Arthropoda</taxon>
        <taxon>Hexapoda</taxon>
        <taxon>Insecta</taxon>
        <taxon>Pterygota</taxon>
        <taxon>Neoptera</taxon>
        <taxon>Paraneoptera</taxon>
        <taxon>Hemiptera</taxon>
        <taxon>Sternorrhyncha</taxon>
        <taxon>Aleyrodoidea</taxon>
        <taxon>Aleyrodidae</taxon>
        <taxon>Aleyrodinae</taxon>
        <taxon>Bemisia</taxon>
    </lineage>
</organism>
<proteinExistence type="inferred from homology"/>
<feature type="coiled-coil region" evidence="3">
    <location>
        <begin position="370"/>
        <end position="411"/>
    </location>
</feature>
<dbReference type="PANTHER" id="PTHR15668">
    <property type="entry name" value="JM1 PROTEIN"/>
    <property type="match status" value="1"/>
</dbReference>
<dbReference type="InterPro" id="IPR048348">
    <property type="entry name" value="CCDC22_CC"/>
</dbReference>
<evidence type="ECO:0000256" key="3">
    <source>
        <dbReference type="SAM" id="Coils"/>
    </source>
</evidence>
<evidence type="ECO:0000256" key="2">
    <source>
        <dbReference type="ARBA" id="ARBA00017553"/>
    </source>
</evidence>
<dbReference type="InterPro" id="IPR048349">
    <property type="entry name" value="CCDC22_N"/>
</dbReference>
<dbReference type="EMBL" id="OU963863">
    <property type="protein sequence ID" value="CAH0385554.1"/>
    <property type="molecule type" value="Genomic_DNA"/>
</dbReference>
<keyword evidence="7" id="KW-1185">Reference proteome</keyword>
<dbReference type="PANTHER" id="PTHR15668:SF4">
    <property type="entry name" value="COILED-COIL DOMAIN-CONTAINING PROTEIN 22"/>
    <property type="match status" value="1"/>
</dbReference>
<dbReference type="Proteomes" id="UP001152759">
    <property type="component" value="Chromosome 2"/>
</dbReference>
<feature type="coiled-coil region" evidence="3">
    <location>
        <begin position="255"/>
        <end position="303"/>
    </location>
</feature>
<protein>
    <recommendedName>
        <fullName evidence="2">Coiled-coil domain-containing protein 22 homolog</fullName>
    </recommendedName>
</protein>
<dbReference type="Pfam" id="PF21674">
    <property type="entry name" value="CCDC22_N"/>
    <property type="match status" value="1"/>
</dbReference>
<evidence type="ECO:0000256" key="1">
    <source>
        <dbReference type="ARBA" id="ARBA00006438"/>
    </source>
</evidence>
<feature type="domain" description="CCDC22 coiled-coil" evidence="4">
    <location>
        <begin position="209"/>
        <end position="512"/>
    </location>
</feature>
<dbReference type="AlphaFoldDB" id="A0A9P0F2I0"/>
<sequence>MEEVDKIILNSLKEINCELEEDVKLLRHLSSENIIAGFARCLNLINPSLNLSTQLPPSMSERFKLGASIANAIKELGYKDEIGYQTLLYSNEIEIRRLFTFVIEKLPEKKNLTLMEVRRISTFQQDISNAVKLSLGGAKPCLHHRVPFLSVPLETGVSLPGVKRDVSPQDWCKYCSEQLPFLHEQTDYRHLLPSVITLNSRGILCPSQLGNKIKAFPANAQEDSTKSALLKQLEDLKLSNEIGKAVKSDIGASVNEKADQEKTEEEKIISQLEAEILELTSRKESYEEKLSQVNDLIIQNKQQYDNNLREDRVRLLLTQGDEGHRKLVQVAEEAGKKLVRLNEQWEQHRSTLMEQYQAAQSFIKSKSNVSNEQMEVVQETRNTLRSLQEQLKKKQAVQLKLEAEVANLIKNPKPLRSAYTQRIMEIISNIRKQTNEINKIIIDTKEMQRDVNSVTGRLERAAKKDEGAKRVYKSLVALHSDCQYLVNLVEETCSLMIESRDLEEQICTENTKNTSENLTLVLQDLQIIKEEKRKMRGKKGS</sequence>
<gene>
    <name evidence="6" type="ORF">BEMITA_LOCUS4772</name>
</gene>
<name>A0A9P0F2I0_BEMTA</name>
<feature type="domain" description="CCDC22 N-terminal" evidence="5">
    <location>
        <begin position="1"/>
        <end position="107"/>
    </location>
</feature>
<evidence type="ECO:0000313" key="7">
    <source>
        <dbReference type="Proteomes" id="UP001152759"/>
    </source>
</evidence>
<dbReference type="GO" id="GO:2000060">
    <property type="term" value="P:positive regulation of ubiquitin-dependent protein catabolic process"/>
    <property type="evidence" value="ECO:0007669"/>
    <property type="project" value="TreeGrafter"/>
</dbReference>
<evidence type="ECO:0000259" key="5">
    <source>
        <dbReference type="Pfam" id="PF21674"/>
    </source>
</evidence>
<dbReference type="Pfam" id="PF05667">
    <property type="entry name" value="CCDC22_CC"/>
    <property type="match status" value="1"/>
</dbReference>
<accession>A0A9P0F2I0</accession>